<accession>A0A8H3XRZ1</accession>
<dbReference type="Proteomes" id="UP000465221">
    <property type="component" value="Unassembled WGS sequence"/>
</dbReference>
<evidence type="ECO:0000256" key="2">
    <source>
        <dbReference type="SAM" id="Phobius"/>
    </source>
</evidence>
<keyword evidence="2" id="KW-0472">Membrane</keyword>
<protein>
    <submittedName>
        <fullName evidence="3">Uncharacterized protein</fullName>
    </submittedName>
</protein>
<evidence type="ECO:0000313" key="4">
    <source>
        <dbReference type="Proteomes" id="UP000465221"/>
    </source>
</evidence>
<organism evidence="3 4">
    <name type="scientific">Aspergillus udagawae</name>
    <dbReference type="NCBI Taxonomy" id="91492"/>
    <lineage>
        <taxon>Eukaryota</taxon>
        <taxon>Fungi</taxon>
        <taxon>Dikarya</taxon>
        <taxon>Ascomycota</taxon>
        <taxon>Pezizomycotina</taxon>
        <taxon>Eurotiomycetes</taxon>
        <taxon>Eurotiomycetidae</taxon>
        <taxon>Eurotiales</taxon>
        <taxon>Aspergillaceae</taxon>
        <taxon>Aspergillus</taxon>
        <taxon>Aspergillus subgen. Fumigati</taxon>
    </lineage>
</organism>
<keyword evidence="2" id="KW-0812">Transmembrane</keyword>
<dbReference type="EMBL" id="BLKC01000206">
    <property type="protein sequence ID" value="GFF59217.1"/>
    <property type="molecule type" value="Genomic_DNA"/>
</dbReference>
<proteinExistence type="predicted"/>
<sequence length="93" mass="10095">MDDVFSVVSLVFFILSSVSIFITAGIGVFEHVWTNIQPDNLRVGLKKPVLQSRLDNLVGAGSRDSPYSVVSGNIPASPHPTQIVRSSVQMPTR</sequence>
<feature type="compositionally biased region" description="Polar residues" evidence="1">
    <location>
        <begin position="79"/>
        <end position="93"/>
    </location>
</feature>
<evidence type="ECO:0000313" key="3">
    <source>
        <dbReference type="EMBL" id="GFF59217.1"/>
    </source>
</evidence>
<feature type="region of interest" description="Disordered" evidence="1">
    <location>
        <begin position="69"/>
        <end position="93"/>
    </location>
</feature>
<comment type="caution">
    <text evidence="3">The sequence shown here is derived from an EMBL/GenBank/DDBJ whole genome shotgun (WGS) entry which is preliminary data.</text>
</comment>
<evidence type="ECO:0000256" key="1">
    <source>
        <dbReference type="SAM" id="MobiDB-lite"/>
    </source>
</evidence>
<reference evidence="3 4" key="1">
    <citation type="submission" date="2020-01" db="EMBL/GenBank/DDBJ databases">
        <title>Draft genome sequence of Aspergillus udagawae IFM 46972.</title>
        <authorList>
            <person name="Takahashi H."/>
            <person name="Yaguchi T."/>
        </authorList>
    </citation>
    <scope>NUCLEOTIDE SEQUENCE [LARGE SCALE GENOMIC DNA]</scope>
    <source>
        <strain evidence="3 4">IFM 46972</strain>
    </source>
</reference>
<name>A0A8H3XRZ1_9EURO</name>
<dbReference type="AlphaFoldDB" id="A0A8H3XRZ1"/>
<feature type="transmembrane region" description="Helical" evidence="2">
    <location>
        <begin position="6"/>
        <end position="29"/>
    </location>
</feature>
<keyword evidence="2" id="KW-1133">Transmembrane helix</keyword>
<gene>
    <name evidence="3" type="ORF">IFM46972_11323</name>
</gene>